<dbReference type="Proteomes" id="UP000053257">
    <property type="component" value="Unassembled WGS sequence"/>
</dbReference>
<keyword evidence="12" id="KW-1185">Reference proteome</keyword>
<dbReference type="GO" id="GO:0020037">
    <property type="term" value="F:heme binding"/>
    <property type="evidence" value="ECO:0007669"/>
    <property type="project" value="InterPro"/>
</dbReference>
<dbReference type="CDD" id="cd11062">
    <property type="entry name" value="CYP58-like"/>
    <property type="match status" value="1"/>
</dbReference>
<comment type="pathway">
    <text evidence="2">Secondary metabolite biosynthesis.</text>
</comment>
<evidence type="ECO:0000256" key="7">
    <source>
        <dbReference type="ARBA" id="ARBA00023004"/>
    </source>
</evidence>
<keyword evidence="7 9" id="KW-0408">Iron</keyword>
<protein>
    <recommendedName>
        <fullName evidence="13">Cytochrome P450</fullName>
    </recommendedName>
</protein>
<dbReference type="InterPro" id="IPR002401">
    <property type="entry name" value="Cyt_P450_E_grp-I"/>
</dbReference>
<dbReference type="InterPro" id="IPR017972">
    <property type="entry name" value="Cyt_P450_CS"/>
</dbReference>
<dbReference type="HOGENOM" id="CLU_001570_14_4_1"/>
<feature type="binding site" description="axial binding residue" evidence="9">
    <location>
        <position position="425"/>
    </location>
    <ligand>
        <name>heme</name>
        <dbReference type="ChEBI" id="CHEBI:30413"/>
    </ligand>
    <ligandPart>
        <name>Fe</name>
        <dbReference type="ChEBI" id="CHEBI:18248"/>
    </ligandPart>
</feature>
<evidence type="ECO:0000256" key="8">
    <source>
        <dbReference type="ARBA" id="ARBA00023033"/>
    </source>
</evidence>
<dbReference type="PROSITE" id="PS00086">
    <property type="entry name" value="CYTOCHROME_P450"/>
    <property type="match status" value="1"/>
</dbReference>
<dbReference type="GO" id="GO:0004497">
    <property type="term" value="F:monooxygenase activity"/>
    <property type="evidence" value="ECO:0007669"/>
    <property type="project" value="UniProtKB-KW"/>
</dbReference>
<keyword evidence="4 9" id="KW-0349">Heme</keyword>
<dbReference type="STRING" id="745531.A0A0C3PSA7"/>
<evidence type="ECO:0000313" key="11">
    <source>
        <dbReference type="EMBL" id="KIP10238.1"/>
    </source>
</evidence>
<dbReference type="GO" id="GO:0016705">
    <property type="term" value="F:oxidoreductase activity, acting on paired donors, with incorporation or reduction of molecular oxygen"/>
    <property type="evidence" value="ECO:0007669"/>
    <property type="project" value="InterPro"/>
</dbReference>
<gene>
    <name evidence="11" type="ORF">PHLGIDRAFT_115687</name>
</gene>
<keyword evidence="5 9" id="KW-0479">Metal-binding</keyword>
<accession>A0A0C3PSA7</accession>
<reference evidence="11 12" key="1">
    <citation type="journal article" date="2014" name="PLoS Genet.">
        <title>Analysis of the Phlebiopsis gigantea genome, transcriptome and secretome provides insight into its pioneer colonization strategies of wood.</title>
        <authorList>
            <person name="Hori C."/>
            <person name="Ishida T."/>
            <person name="Igarashi K."/>
            <person name="Samejima M."/>
            <person name="Suzuki H."/>
            <person name="Master E."/>
            <person name="Ferreira P."/>
            <person name="Ruiz-Duenas F.J."/>
            <person name="Held B."/>
            <person name="Canessa P."/>
            <person name="Larrondo L.F."/>
            <person name="Schmoll M."/>
            <person name="Druzhinina I.S."/>
            <person name="Kubicek C.P."/>
            <person name="Gaskell J.A."/>
            <person name="Kersten P."/>
            <person name="St John F."/>
            <person name="Glasner J."/>
            <person name="Sabat G."/>
            <person name="Splinter BonDurant S."/>
            <person name="Syed K."/>
            <person name="Yadav J."/>
            <person name="Mgbeahuruike A.C."/>
            <person name="Kovalchuk A."/>
            <person name="Asiegbu F.O."/>
            <person name="Lackner G."/>
            <person name="Hoffmeister D."/>
            <person name="Rencoret J."/>
            <person name="Gutierrez A."/>
            <person name="Sun H."/>
            <person name="Lindquist E."/>
            <person name="Barry K."/>
            <person name="Riley R."/>
            <person name="Grigoriev I.V."/>
            <person name="Henrissat B."/>
            <person name="Kues U."/>
            <person name="Berka R.M."/>
            <person name="Martinez A.T."/>
            <person name="Covert S.F."/>
            <person name="Blanchette R.A."/>
            <person name="Cullen D."/>
        </authorList>
    </citation>
    <scope>NUCLEOTIDE SEQUENCE [LARGE SCALE GENOMIC DNA]</scope>
    <source>
        <strain evidence="11 12">11061_1 CR5-6</strain>
    </source>
</reference>
<dbReference type="PANTHER" id="PTHR24305">
    <property type="entry name" value="CYTOCHROME P450"/>
    <property type="match status" value="1"/>
</dbReference>
<organism evidence="11 12">
    <name type="scientific">Phlebiopsis gigantea (strain 11061_1 CR5-6)</name>
    <name type="common">White-rot fungus</name>
    <name type="synonym">Peniophora gigantea</name>
    <dbReference type="NCBI Taxonomy" id="745531"/>
    <lineage>
        <taxon>Eukaryota</taxon>
        <taxon>Fungi</taxon>
        <taxon>Dikarya</taxon>
        <taxon>Basidiomycota</taxon>
        <taxon>Agaricomycotina</taxon>
        <taxon>Agaricomycetes</taxon>
        <taxon>Polyporales</taxon>
        <taxon>Phanerochaetaceae</taxon>
        <taxon>Phlebiopsis</taxon>
    </lineage>
</organism>
<evidence type="ECO:0000256" key="4">
    <source>
        <dbReference type="ARBA" id="ARBA00022617"/>
    </source>
</evidence>
<dbReference type="EMBL" id="KN840457">
    <property type="protein sequence ID" value="KIP10238.1"/>
    <property type="molecule type" value="Genomic_DNA"/>
</dbReference>
<proteinExistence type="inferred from homology"/>
<dbReference type="AlphaFoldDB" id="A0A0C3PSA7"/>
<dbReference type="InterPro" id="IPR001128">
    <property type="entry name" value="Cyt_P450"/>
</dbReference>
<dbReference type="SUPFAM" id="SSF48264">
    <property type="entry name" value="Cytochrome P450"/>
    <property type="match status" value="1"/>
</dbReference>
<comment type="cofactor">
    <cofactor evidence="1 9">
        <name>heme</name>
        <dbReference type="ChEBI" id="CHEBI:30413"/>
    </cofactor>
</comment>
<name>A0A0C3PSA7_PHLG1</name>
<evidence type="ECO:0000256" key="10">
    <source>
        <dbReference type="RuleBase" id="RU000461"/>
    </source>
</evidence>
<sequence>MSLDLAALFVCTTLLVAVLRALYNVYFHPLSRFPGPKLAAASFWWQTYVDLVEQKPWATELIELHGIYGDVVRTGPNELHFARPSAYPEIYAQKNRWAKDARLYRLFASRGSSNMMSILDYEGAKKRRDYTSPLFSRKNVLTLQPLVQTCVDTMFENMDSQLAARQFVNIHHAIKCSVVDIISAFDAPLMHALHATLSLIPMLVHFPWVRDIAEALPRRVAAAIPQTKGVAEMTMILETQVREIEQDPAVLAEYPHRTIFHEFLKDDAHRLPGHILVDEAVSFITAGTDTTSDALTFGVVHILDNPAVYARLRQEVTDAWPQVDQPPALETLERLPYLTAAIKEALRMYSGIVRPLLRVVPSNGAQISGEYIPGGVMVGMDVTILHFCEDVFVRPHVFRPERWLETDAEKLEELWNPFSRGPRSCPGVNLAWFELYLMFANLLRRYDFELHEMRSSDWRWKDCILPQYVGPDINVWAKRRTE</sequence>
<keyword evidence="6 10" id="KW-0560">Oxidoreductase</keyword>
<dbReference type="InterPro" id="IPR036396">
    <property type="entry name" value="Cyt_P450_sf"/>
</dbReference>
<comment type="similarity">
    <text evidence="3 10">Belongs to the cytochrome P450 family.</text>
</comment>
<evidence type="ECO:0000256" key="6">
    <source>
        <dbReference type="ARBA" id="ARBA00023002"/>
    </source>
</evidence>
<dbReference type="InterPro" id="IPR050121">
    <property type="entry name" value="Cytochrome_P450_monoxygenase"/>
</dbReference>
<evidence type="ECO:0000256" key="3">
    <source>
        <dbReference type="ARBA" id="ARBA00010617"/>
    </source>
</evidence>
<evidence type="ECO:0000256" key="5">
    <source>
        <dbReference type="ARBA" id="ARBA00022723"/>
    </source>
</evidence>
<dbReference type="PRINTS" id="PR00463">
    <property type="entry name" value="EP450I"/>
</dbReference>
<evidence type="ECO:0000313" key="12">
    <source>
        <dbReference type="Proteomes" id="UP000053257"/>
    </source>
</evidence>
<dbReference type="GO" id="GO:0005506">
    <property type="term" value="F:iron ion binding"/>
    <property type="evidence" value="ECO:0007669"/>
    <property type="project" value="InterPro"/>
</dbReference>
<dbReference type="Gene3D" id="1.10.630.10">
    <property type="entry name" value="Cytochrome P450"/>
    <property type="match status" value="1"/>
</dbReference>
<evidence type="ECO:0000256" key="1">
    <source>
        <dbReference type="ARBA" id="ARBA00001971"/>
    </source>
</evidence>
<dbReference type="PRINTS" id="PR00385">
    <property type="entry name" value="P450"/>
</dbReference>
<evidence type="ECO:0008006" key="13">
    <source>
        <dbReference type="Google" id="ProtNLM"/>
    </source>
</evidence>
<dbReference type="OrthoDB" id="1470350at2759"/>
<dbReference type="PANTHER" id="PTHR24305:SF166">
    <property type="entry name" value="CYTOCHROME P450 12A4, MITOCHONDRIAL-RELATED"/>
    <property type="match status" value="1"/>
</dbReference>
<keyword evidence="8 10" id="KW-0503">Monooxygenase</keyword>
<dbReference type="Pfam" id="PF00067">
    <property type="entry name" value="p450"/>
    <property type="match status" value="1"/>
</dbReference>
<evidence type="ECO:0000256" key="9">
    <source>
        <dbReference type="PIRSR" id="PIRSR602401-1"/>
    </source>
</evidence>
<evidence type="ECO:0000256" key="2">
    <source>
        <dbReference type="ARBA" id="ARBA00005179"/>
    </source>
</evidence>